<proteinExistence type="predicted"/>
<dbReference type="Proteomes" id="UP000075304">
    <property type="component" value="Unassembled WGS sequence"/>
</dbReference>
<name>A0A150K920_HEYCO</name>
<accession>A0A150K920</accession>
<dbReference type="AlphaFoldDB" id="A0A150K920"/>
<organism evidence="1 2">
    <name type="scientific">Heyndrickxia coagulans</name>
    <name type="common">Weizmannia coagulans</name>
    <dbReference type="NCBI Taxonomy" id="1398"/>
    <lineage>
        <taxon>Bacteria</taxon>
        <taxon>Bacillati</taxon>
        <taxon>Bacillota</taxon>
        <taxon>Bacilli</taxon>
        <taxon>Bacillales</taxon>
        <taxon>Bacillaceae</taxon>
        <taxon>Heyndrickxia</taxon>
    </lineage>
</organism>
<gene>
    <name evidence="1" type="ORF">B4099_0027</name>
</gene>
<protein>
    <submittedName>
        <fullName evidence="1">Uncharacterized protein</fullName>
    </submittedName>
</protein>
<sequence length="49" mass="4959">MFSSLSDRISLKKTKYLGPGCTLKMAAGSGQFHQAAPENAVSGTAGAAT</sequence>
<evidence type="ECO:0000313" key="1">
    <source>
        <dbReference type="EMBL" id="KYC66063.1"/>
    </source>
</evidence>
<comment type="caution">
    <text evidence="1">The sequence shown here is derived from an EMBL/GenBank/DDBJ whole genome shotgun (WGS) entry which is preliminary data.</text>
</comment>
<evidence type="ECO:0000313" key="2">
    <source>
        <dbReference type="Proteomes" id="UP000075304"/>
    </source>
</evidence>
<reference evidence="1 2" key="1">
    <citation type="submission" date="2016-01" db="EMBL/GenBank/DDBJ databases">
        <title>Genome Sequences of Twelve Sporeforming Bacillus Species Isolated from Foods.</title>
        <authorList>
            <person name="Berendsen E.M."/>
            <person name="Wells-Bennik M.H."/>
            <person name="Krawcyk A.O."/>
            <person name="De Jong A."/>
            <person name="Holsappel S."/>
            <person name="Eijlander R.T."/>
            <person name="Kuipers O.P."/>
        </authorList>
    </citation>
    <scope>NUCLEOTIDE SEQUENCE [LARGE SCALE GENOMIC DNA]</scope>
    <source>
        <strain evidence="1 2">B4099</strain>
    </source>
</reference>
<dbReference type="EMBL" id="LQYI01000083">
    <property type="protein sequence ID" value="KYC66063.1"/>
    <property type="molecule type" value="Genomic_DNA"/>
</dbReference>